<keyword evidence="2" id="KW-0560">Oxidoreductase</keyword>
<gene>
    <name evidence="2" type="ORF">ACFO0S_06380</name>
</gene>
<comment type="similarity">
    <text evidence="1">Belongs to the short-chain dehydrogenases/reductases (SDR) family.</text>
</comment>
<organism evidence="2 3">
    <name type="scientific">Chryseomicrobium palamuruense</name>
    <dbReference type="NCBI Taxonomy" id="682973"/>
    <lineage>
        <taxon>Bacteria</taxon>
        <taxon>Bacillati</taxon>
        <taxon>Bacillota</taxon>
        <taxon>Bacilli</taxon>
        <taxon>Bacillales</taxon>
        <taxon>Caryophanaceae</taxon>
        <taxon>Chryseomicrobium</taxon>
    </lineage>
</organism>
<dbReference type="EMBL" id="JBHSEF010000013">
    <property type="protein sequence ID" value="MFC4354692.1"/>
    <property type="molecule type" value="Genomic_DNA"/>
</dbReference>
<dbReference type="EC" id="1.1.1.-" evidence="2"/>
<comment type="caution">
    <text evidence="2">The sequence shown here is derived from an EMBL/GenBank/DDBJ whole genome shotgun (WGS) entry which is preliminary data.</text>
</comment>
<accession>A0ABV8UTP7</accession>
<dbReference type="SUPFAM" id="SSF51735">
    <property type="entry name" value="NAD(P)-binding Rossmann-fold domains"/>
    <property type="match status" value="1"/>
</dbReference>
<keyword evidence="3" id="KW-1185">Reference proteome</keyword>
<reference evidence="3" key="1">
    <citation type="journal article" date="2019" name="Int. J. Syst. Evol. Microbiol.">
        <title>The Global Catalogue of Microorganisms (GCM) 10K type strain sequencing project: providing services to taxonomists for standard genome sequencing and annotation.</title>
        <authorList>
            <consortium name="The Broad Institute Genomics Platform"/>
            <consortium name="The Broad Institute Genome Sequencing Center for Infectious Disease"/>
            <person name="Wu L."/>
            <person name="Ma J."/>
        </authorList>
    </citation>
    <scope>NUCLEOTIDE SEQUENCE [LARGE SCALE GENOMIC DNA]</scope>
    <source>
        <strain evidence="3">CCUG 50353</strain>
    </source>
</reference>
<protein>
    <submittedName>
        <fullName evidence="2">SDR family NAD(P)-dependent oxidoreductase</fullName>
        <ecNumber evidence="2">1.1.1.-</ecNumber>
    </submittedName>
</protein>
<dbReference type="InterPro" id="IPR002347">
    <property type="entry name" value="SDR_fam"/>
</dbReference>
<evidence type="ECO:0000313" key="2">
    <source>
        <dbReference type="EMBL" id="MFC4354692.1"/>
    </source>
</evidence>
<name>A0ABV8UTP7_9BACL</name>
<dbReference type="PANTHER" id="PTHR42760">
    <property type="entry name" value="SHORT-CHAIN DEHYDROGENASES/REDUCTASES FAMILY MEMBER"/>
    <property type="match status" value="1"/>
</dbReference>
<dbReference type="RefSeq" id="WP_378140974.1">
    <property type="nucleotide sequence ID" value="NZ_JBHSEF010000013.1"/>
</dbReference>
<dbReference type="Gene3D" id="3.40.50.720">
    <property type="entry name" value="NAD(P)-binding Rossmann-like Domain"/>
    <property type="match status" value="1"/>
</dbReference>
<dbReference type="Pfam" id="PF00106">
    <property type="entry name" value="adh_short"/>
    <property type="match status" value="1"/>
</dbReference>
<sequence>MNYLEKFHLHGKTAIISDGGGLLGRQFCKGLLDAGSNVAVVDIKLDVAKETALDFVRIHPNKVHAFQCDLSNEISVQNMVDEVSNHFGRIHILHNDAAGKSNYLDKWKEIMSVNLDGMFLVAKHVGKHMISNGVGGSIIQTFLFMG</sequence>
<dbReference type="GO" id="GO:0016491">
    <property type="term" value="F:oxidoreductase activity"/>
    <property type="evidence" value="ECO:0007669"/>
    <property type="project" value="UniProtKB-KW"/>
</dbReference>
<dbReference type="Proteomes" id="UP001595733">
    <property type="component" value="Unassembled WGS sequence"/>
</dbReference>
<evidence type="ECO:0000313" key="3">
    <source>
        <dbReference type="Proteomes" id="UP001595733"/>
    </source>
</evidence>
<evidence type="ECO:0000256" key="1">
    <source>
        <dbReference type="ARBA" id="ARBA00006484"/>
    </source>
</evidence>
<dbReference type="InterPro" id="IPR036291">
    <property type="entry name" value="NAD(P)-bd_dom_sf"/>
</dbReference>
<proteinExistence type="inferred from homology"/>